<evidence type="ECO:0000256" key="1">
    <source>
        <dbReference type="SAM" id="MobiDB-lite"/>
    </source>
</evidence>
<feature type="compositionally biased region" description="Polar residues" evidence="1">
    <location>
        <begin position="374"/>
        <end position="386"/>
    </location>
</feature>
<name>A0AAN6UTK8_9PEZI</name>
<feature type="region of interest" description="Disordered" evidence="1">
    <location>
        <begin position="290"/>
        <end position="353"/>
    </location>
</feature>
<evidence type="ECO:0000313" key="3">
    <source>
        <dbReference type="Proteomes" id="UP001304895"/>
    </source>
</evidence>
<feature type="compositionally biased region" description="Low complexity" evidence="1">
    <location>
        <begin position="209"/>
        <end position="218"/>
    </location>
</feature>
<feature type="compositionally biased region" description="Basic and acidic residues" evidence="1">
    <location>
        <begin position="324"/>
        <end position="335"/>
    </location>
</feature>
<feature type="region of interest" description="Disordered" evidence="1">
    <location>
        <begin position="369"/>
        <end position="409"/>
    </location>
</feature>
<reference evidence="2" key="1">
    <citation type="journal article" date="2023" name="Mol. Phylogenet. Evol.">
        <title>Genome-scale phylogeny and comparative genomics of the fungal order Sordariales.</title>
        <authorList>
            <person name="Hensen N."/>
            <person name="Bonometti L."/>
            <person name="Westerberg I."/>
            <person name="Brannstrom I.O."/>
            <person name="Guillou S."/>
            <person name="Cros-Aarteil S."/>
            <person name="Calhoun S."/>
            <person name="Haridas S."/>
            <person name="Kuo A."/>
            <person name="Mondo S."/>
            <person name="Pangilinan J."/>
            <person name="Riley R."/>
            <person name="LaButti K."/>
            <person name="Andreopoulos B."/>
            <person name="Lipzen A."/>
            <person name="Chen C."/>
            <person name="Yan M."/>
            <person name="Daum C."/>
            <person name="Ng V."/>
            <person name="Clum A."/>
            <person name="Steindorff A."/>
            <person name="Ohm R.A."/>
            <person name="Martin F."/>
            <person name="Silar P."/>
            <person name="Natvig D.O."/>
            <person name="Lalanne C."/>
            <person name="Gautier V."/>
            <person name="Ament-Velasquez S.L."/>
            <person name="Kruys A."/>
            <person name="Hutchinson M.I."/>
            <person name="Powell A.J."/>
            <person name="Barry K."/>
            <person name="Miller A.N."/>
            <person name="Grigoriev I.V."/>
            <person name="Debuchy R."/>
            <person name="Gladieux P."/>
            <person name="Hiltunen Thoren M."/>
            <person name="Johannesson H."/>
        </authorList>
    </citation>
    <scope>NUCLEOTIDE SEQUENCE</scope>
    <source>
        <strain evidence="2">CBS 123565</strain>
    </source>
</reference>
<sequence>MSLVDRSLSTGEAGHPVDMSNTQTFDDKSDFALSSQPATFDEPIFDKFDDMDGHDTMAPNPKRVRTGAGVPELPQRSALRASRLLDNHGFKLGGAGDAAGLAQATTPHDVYLSSEEDASSDADDFSDYDYESSVENLTSPIRRNSHEDTARVVSVVFAGKPSLVDLPASRRRPASSSSMATTATRSSIYSTASTKPPAMKVTTTEDRPATSASTTSSKSQRRLSNGPTTLRRSILLSDLLTKKKPLFLSIDPYANGTTYALGVPKALDSLEGESPARTPRTPTQVFKGMTRSFSLSRKRSRAAMRAAPSPQTPIPSPATAVPADQHEQPAAKDEGEPQQSPQQQHPHTPITYTDIIRAVKRNATVVGAPLPQSDLMSPTSPASGQPTVRRGILSGLAARRKSMRLTGRP</sequence>
<protein>
    <submittedName>
        <fullName evidence="2">Uncharacterized protein</fullName>
    </submittedName>
</protein>
<feature type="compositionally biased region" description="Basic and acidic residues" evidence="1">
    <location>
        <begin position="44"/>
        <end position="55"/>
    </location>
</feature>
<evidence type="ECO:0000313" key="2">
    <source>
        <dbReference type="EMBL" id="KAK4137641.1"/>
    </source>
</evidence>
<accession>A0AAN6UTK8</accession>
<feature type="compositionally biased region" description="Low complexity" evidence="1">
    <location>
        <begin position="174"/>
        <end position="187"/>
    </location>
</feature>
<dbReference type="EMBL" id="MU853402">
    <property type="protein sequence ID" value="KAK4137641.1"/>
    <property type="molecule type" value="Genomic_DNA"/>
</dbReference>
<proteinExistence type="predicted"/>
<reference evidence="2" key="2">
    <citation type="submission" date="2023-05" db="EMBL/GenBank/DDBJ databases">
        <authorList>
            <consortium name="Lawrence Berkeley National Laboratory"/>
            <person name="Steindorff A."/>
            <person name="Hensen N."/>
            <person name="Bonometti L."/>
            <person name="Westerberg I."/>
            <person name="Brannstrom I.O."/>
            <person name="Guillou S."/>
            <person name="Cros-Aarteil S."/>
            <person name="Calhoun S."/>
            <person name="Haridas S."/>
            <person name="Kuo A."/>
            <person name="Mondo S."/>
            <person name="Pangilinan J."/>
            <person name="Riley R."/>
            <person name="Labutti K."/>
            <person name="Andreopoulos B."/>
            <person name="Lipzen A."/>
            <person name="Chen C."/>
            <person name="Yanf M."/>
            <person name="Daum C."/>
            <person name="Ng V."/>
            <person name="Clum A."/>
            <person name="Ohm R."/>
            <person name="Martin F."/>
            <person name="Silar P."/>
            <person name="Natvig D."/>
            <person name="Lalanne C."/>
            <person name="Gautier V."/>
            <person name="Ament-Velasquez S.L."/>
            <person name="Kruys A."/>
            <person name="Hutchinson M.I."/>
            <person name="Powell A.J."/>
            <person name="Barry K."/>
            <person name="Miller A.N."/>
            <person name="Grigoriev I.V."/>
            <person name="Debuchy R."/>
            <person name="Gladieux P."/>
            <person name="Thoren M.H."/>
            <person name="Johannesson H."/>
        </authorList>
    </citation>
    <scope>NUCLEOTIDE SEQUENCE</scope>
    <source>
        <strain evidence="2">CBS 123565</strain>
    </source>
</reference>
<feature type="region of interest" description="Disordered" evidence="1">
    <location>
        <begin position="166"/>
        <end position="229"/>
    </location>
</feature>
<feature type="compositionally biased region" description="Low complexity" evidence="1">
    <location>
        <begin position="337"/>
        <end position="349"/>
    </location>
</feature>
<comment type="caution">
    <text evidence="2">The sequence shown here is derived from an EMBL/GenBank/DDBJ whole genome shotgun (WGS) entry which is preliminary data.</text>
</comment>
<dbReference type="AlphaFoldDB" id="A0AAN6UTK8"/>
<organism evidence="2 3">
    <name type="scientific">Trichocladium antarcticum</name>
    <dbReference type="NCBI Taxonomy" id="1450529"/>
    <lineage>
        <taxon>Eukaryota</taxon>
        <taxon>Fungi</taxon>
        <taxon>Dikarya</taxon>
        <taxon>Ascomycota</taxon>
        <taxon>Pezizomycotina</taxon>
        <taxon>Sordariomycetes</taxon>
        <taxon>Sordariomycetidae</taxon>
        <taxon>Sordariales</taxon>
        <taxon>Chaetomiaceae</taxon>
        <taxon>Trichocladium</taxon>
    </lineage>
</organism>
<feature type="region of interest" description="Disordered" evidence="1">
    <location>
        <begin position="1"/>
        <end position="30"/>
    </location>
</feature>
<keyword evidence="3" id="KW-1185">Reference proteome</keyword>
<gene>
    <name evidence="2" type="ORF">BT67DRAFT_116336</name>
</gene>
<feature type="region of interest" description="Disordered" evidence="1">
    <location>
        <begin position="42"/>
        <end position="73"/>
    </location>
</feature>
<dbReference type="Proteomes" id="UP001304895">
    <property type="component" value="Unassembled WGS sequence"/>
</dbReference>